<reference evidence="1" key="1">
    <citation type="submission" date="2018-05" db="EMBL/GenBank/DDBJ databases">
        <authorList>
            <person name="Lanie J.A."/>
            <person name="Ng W.-L."/>
            <person name="Kazmierczak K.M."/>
            <person name="Andrzejewski T.M."/>
            <person name="Davidsen T.M."/>
            <person name="Wayne K.J."/>
            <person name="Tettelin H."/>
            <person name="Glass J.I."/>
            <person name="Rusch D."/>
            <person name="Podicherti R."/>
            <person name="Tsui H.-C.T."/>
            <person name="Winkler M.E."/>
        </authorList>
    </citation>
    <scope>NUCLEOTIDE SEQUENCE</scope>
</reference>
<protein>
    <submittedName>
        <fullName evidence="1">Uncharacterized protein</fullName>
    </submittedName>
</protein>
<sequence>MPEGASAQTGNRSHELRWETSAPVCVADQDTVNRHAPDIGRADLREHLVTNHLFFLAAIKPREGTTRWRSITDQDDCLEPRIGTVQHLERLLDGISQAGTQVRDAGTDKRHRRPLVGGRCLDQLPSEA</sequence>
<accession>A0A383F8T2</accession>
<gene>
    <name evidence="1" type="ORF">METZ01_LOCUS517669</name>
</gene>
<name>A0A383F8T2_9ZZZZ</name>
<dbReference type="EMBL" id="UINC01232027">
    <property type="protein sequence ID" value="SVE64815.1"/>
    <property type="molecule type" value="Genomic_DNA"/>
</dbReference>
<feature type="non-terminal residue" evidence="1">
    <location>
        <position position="128"/>
    </location>
</feature>
<dbReference type="AlphaFoldDB" id="A0A383F8T2"/>
<organism evidence="1">
    <name type="scientific">marine metagenome</name>
    <dbReference type="NCBI Taxonomy" id="408172"/>
    <lineage>
        <taxon>unclassified sequences</taxon>
        <taxon>metagenomes</taxon>
        <taxon>ecological metagenomes</taxon>
    </lineage>
</organism>
<proteinExistence type="predicted"/>
<evidence type="ECO:0000313" key="1">
    <source>
        <dbReference type="EMBL" id="SVE64815.1"/>
    </source>
</evidence>